<reference evidence="2 3" key="1">
    <citation type="journal article" date="2017" name="Poromechanics V (2013)">
        <title>Genomic Characterization of the Arsenic-Tolerant Actinobacterium, &lt;i&gt;Rhodococcus erythropolis&lt;/i&gt; S43.</title>
        <authorList>
            <person name="Retamal-Morales G."/>
            <person name="Mehnert M."/>
            <person name="Schwabe R."/>
            <person name="Tischler D."/>
            <person name="Schloemann M."/>
            <person name="Levican G.J."/>
        </authorList>
    </citation>
    <scope>NUCLEOTIDE SEQUENCE [LARGE SCALE GENOMIC DNA]</scope>
    <source>
        <strain evidence="2 3">S43</strain>
    </source>
</reference>
<feature type="compositionally biased region" description="Basic and acidic residues" evidence="1">
    <location>
        <begin position="71"/>
        <end position="134"/>
    </location>
</feature>
<feature type="compositionally biased region" description="Basic and acidic residues" evidence="1">
    <location>
        <begin position="176"/>
        <end position="189"/>
    </location>
</feature>
<organism evidence="2 3">
    <name type="scientific">Rhodococcus erythropolis</name>
    <name type="common">Arthrobacter picolinophilus</name>
    <dbReference type="NCBI Taxonomy" id="1833"/>
    <lineage>
        <taxon>Bacteria</taxon>
        <taxon>Bacillati</taxon>
        <taxon>Actinomycetota</taxon>
        <taxon>Actinomycetes</taxon>
        <taxon>Mycobacteriales</taxon>
        <taxon>Nocardiaceae</taxon>
        <taxon>Rhodococcus</taxon>
        <taxon>Rhodococcus erythropolis group</taxon>
    </lineage>
</organism>
<protein>
    <recommendedName>
        <fullName evidence="4">DUF4355 domain-containing protein</fullName>
    </recommendedName>
</protein>
<evidence type="ECO:0000313" key="3">
    <source>
        <dbReference type="Proteomes" id="UP000325576"/>
    </source>
</evidence>
<accession>A0A5N5E453</accession>
<feature type="compositionally biased region" description="Acidic residues" evidence="1">
    <location>
        <begin position="159"/>
        <end position="168"/>
    </location>
</feature>
<evidence type="ECO:0000256" key="1">
    <source>
        <dbReference type="SAM" id="MobiDB-lite"/>
    </source>
</evidence>
<sequence>MNIKTTRAYAGFGFGHADPFTSMPMRACRLHPRRDPNGHKPGGGGNNDGGDDGGDGGDGGKPFTPITTQADFDKAIGARLTRERANYADYDTFKASHDELQKIKDGEKSEVQKERDRADAAEKRANEADHRDLQRSVAEAKGIPLKHAARLKGSTKEELEADADDYLEDYTPPAGGDKRPIPGKPRENLRGGGAPDDEPEETDPAKLAAQIPRN</sequence>
<dbReference type="Proteomes" id="UP000325576">
    <property type="component" value="Unassembled WGS sequence"/>
</dbReference>
<name>A0A5N5E453_RHOER</name>
<feature type="region of interest" description="Disordered" evidence="1">
    <location>
        <begin position="21"/>
        <end position="214"/>
    </location>
</feature>
<dbReference type="AlphaFoldDB" id="A0A5N5E453"/>
<evidence type="ECO:0000313" key="2">
    <source>
        <dbReference type="EMBL" id="KAB2584002.1"/>
    </source>
</evidence>
<proteinExistence type="predicted"/>
<dbReference type="EMBL" id="MRBO01000482">
    <property type="protein sequence ID" value="KAB2584002.1"/>
    <property type="molecule type" value="Genomic_DNA"/>
</dbReference>
<gene>
    <name evidence="2" type="ORF">BS297_17805</name>
</gene>
<evidence type="ECO:0008006" key="4">
    <source>
        <dbReference type="Google" id="ProtNLM"/>
    </source>
</evidence>
<comment type="caution">
    <text evidence="2">The sequence shown here is derived from an EMBL/GenBank/DDBJ whole genome shotgun (WGS) entry which is preliminary data.</text>
</comment>